<dbReference type="GO" id="GO:0016740">
    <property type="term" value="F:transferase activity"/>
    <property type="evidence" value="ECO:0007669"/>
    <property type="project" value="UniProtKB-KW"/>
</dbReference>
<sequence length="361" mass="40792">MNILNILFDFHPGGVERLAVDVANQLARQGQNSYVCIISNEYSRELVAQFSPQVQLIFLKRYNNFRKIHYLLQLNKVIRHNKIEIMHIHQGVLLSFYMLVKLMNPGLKIYYTVHDTYLFTELSKKNKLLAGLVCRKLVAISDAVKEDIAKNGIKETKIVRIYNGVDFSRFDIRENYNRKEGDLVAITNAARLYPAKKGQDILIKAVSLLKQEGYRLRVNLAGGPVPDDPDAMKRMQDLCKEWGLEEEVKILGNVDNIPDLLEQTDIFVMASRFEGFGIAAVEAMGMGIPCVASNIAGLNEVIDSDMVGRLFSPGDEKELAASLKYVIEHIDSYQVDEIALNARCRFSIENMAGRLVNVYGS</sequence>
<evidence type="ECO:0000259" key="2">
    <source>
        <dbReference type="Pfam" id="PF13439"/>
    </source>
</evidence>
<reference evidence="3 4" key="1">
    <citation type="submission" date="2016-11" db="EMBL/GenBank/DDBJ databases">
        <authorList>
            <person name="Jaros S."/>
            <person name="Januszkiewicz K."/>
            <person name="Wedrychowicz H."/>
        </authorList>
    </citation>
    <scope>NUCLEOTIDE SEQUENCE [LARGE SCALE GENOMIC DNA]</scope>
    <source>
        <strain evidence="3 4">DSM 15929</strain>
    </source>
</reference>
<dbReference type="Gene3D" id="3.40.50.2000">
    <property type="entry name" value="Glycogen Phosphorylase B"/>
    <property type="match status" value="2"/>
</dbReference>
<organism evidence="3 4">
    <name type="scientific">Anaerocolumna jejuensis DSM 15929</name>
    <dbReference type="NCBI Taxonomy" id="1121322"/>
    <lineage>
        <taxon>Bacteria</taxon>
        <taxon>Bacillati</taxon>
        <taxon>Bacillota</taxon>
        <taxon>Clostridia</taxon>
        <taxon>Lachnospirales</taxon>
        <taxon>Lachnospiraceae</taxon>
        <taxon>Anaerocolumna</taxon>
    </lineage>
</organism>
<dbReference type="EMBL" id="FRAC01000040">
    <property type="protein sequence ID" value="SHL60682.1"/>
    <property type="molecule type" value="Genomic_DNA"/>
</dbReference>
<feature type="domain" description="Glycosyl transferase family 1" evidence="1">
    <location>
        <begin position="172"/>
        <end position="328"/>
    </location>
</feature>
<protein>
    <submittedName>
        <fullName evidence="3">Glycosyltransferase involved in cell wall bisynthesis</fullName>
    </submittedName>
</protein>
<dbReference type="Pfam" id="PF00534">
    <property type="entry name" value="Glycos_transf_1"/>
    <property type="match status" value="1"/>
</dbReference>
<dbReference type="Proteomes" id="UP000184386">
    <property type="component" value="Unassembled WGS sequence"/>
</dbReference>
<name>A0A1M7C069_9FIRM</name>
<dbReference type="AlphaFoldDB" id="A0A1M7C069"/>
<proteinExistence type="predicted"/>
<dbReference type="PANTHER" id="PTHR12526:SF630">
    <property type="entry name" value="GLYCOSYLTRANSFERASE"/>
    <property type="match status" value="1"/>
</dbReference>
<dbReference type="OrthoDB" id="9795068at2"/>
<evidence type="ECO:0000313" key="4">
    <source>
        <dbReference type="Proteomes" id="UP000184386"/>
    </source>
</evidence>
<evidence type="ECO:0000313" key="3">
    <source>
        <dbReference type="EMBL" id="SHL60682.1"/>
    </source>
</evidence>
<evidence type="ECO:0000259" key="1">
    <source>
        <dbReference type="Pfam" id="PF00534"/>
    </source>
</evidence>
<dbReference type="Pfam" id="PF13439">
    <property type="entry name" value="Glyco_transf_4"/>
    <property type="match status" value="1"/>
</dbReference>
<dbReference type="PANTHER" id="PTHR12526">
    <property type="entry name" value="GLYCOSYLTRANSFERASE"/>
    <property type="match status" value="1"/>
</dbReference>
<dbReference type="CDD" id="cd03801">
    <property type="entry name" value="GT4_PimA-like"/>
    <property type="match status" value="1"/>
</dbReference>
<dbReference type="SUPFAM" id="SSF53756">
    <property type="entry name" value="UDP-Glycosyltransferase/glycogen phosphorylase"/>
    <property type="match status" value="1"/>
</dbReference>
<dbReference type="RefSeq" id="WP_073280202.1">
    <property type="nucleotide sequence ID" value="NZ_FRAC01000040.1"/>
</dbReference>
<keyword evidence="3" id="KW-0808">Transferase</keyword>
<feature type="domain" description="Glycosyltransferase subfamily 4-like N-terminal" evidence="2">
    <location>
        <begin position="12"/>
        <end position="169"/>
    </location>
</feature>
<dbReference type="STRING" id="1121322.SAMN02745136_05298"/>
<dbReference type="InterPro" id="IPR001296">
    <property type="entry name" value="Glyco_trans_1"/>
</dbReference>
<gene>
    <name evidence="3" type="ORF">SAMN02745136_05298</name>
</gene>
<dbReference type="InterPro" id="IPR028098">
    <property type="entry name" value="Glyco_trans_4-like_N"/>
</dbReference>
<keyword evidence="4" id="KW-1185">Reference proteome</keyword>
<accession>A0A1M7C069</accession>